<dbReference type="GO" id="GO:0000166">
    <property type="term" value="F:nucleotide binding"/>
    <property type="evidence" value="ECO:0007669"/>
    <property type="project" value="UniProtKB-KW"/>
</dbReference>
<feature type="domain" description="F-box" evidence="9">
    <location>
        <begin position="1"/>
        <end position="47"/>
    </location>
</feature>
<evidence type="ECO:0000256" key="7">
    <source>
        <dbReference type="ARBA" id="ARBA00022741"/>
    </source>
</evidence>
<name>A0A1R3KGL9_COCAP</name>
<evidence type="ECO:0000256" key="8">
    <source>
        <dbReference type="ARBA" id="ARBA00022801"/>
    </source>
</evidence>
<evidence type="ECO:0000259" key="9">
    <source>
        <dbReference type="PROSITE" id="PS50181"/>
    </source>
</evidence>
<dbReference type="Pfam" id="PF26217">
    <property type="entry name" value="GDPGP1_N"/>
    <property type="match status" value="1"/>
</dbReference>
<evidence type="ECO:0000256" key="1">
    <source>
        <dbReference type="ARBA" id="ARBA00004496"/>
    </source>
</evidence>
<dbReference type="Pfam" id="PF00646">
    <property type="entry name" value="F-box"/>
    <property type="match status" value="1"/>
</dbReference>
<keyword evidence="11" id="KW-1185">Reference proteome</keyword>
<evidence type="ECO:0000256" key="3">
    <source>
        <dbReference type="ARBA" id="ARBA00022490"/>
    </source>
</evidence>
<evidence type="ECO:0000313" key="11">
    <source>
        <dbReference type="Proteomes" id="UP000188268"/>
    </source>
</evidence>
<protein>
    <recommendedName>
        <fullName evidence="9">F-box domain-containing protein</fullName>
    </recommendedName>
</protein>
<comment type="caution">
    <text evidence="10">The sequence shown here is derived from an EMBL/GenBank/DDBJ whole genome shotgun (WGS) entry which is preliminary data.</text>
</comment>
<dbReference type="GO" id="GO:0016787">
    <property type="term" value="F:hydrolase activity"/>
    <property type="evidence" value="ECO:0007669"/>
    <property type="project" value="UniProtKB-KW"/>
</dbReference>
<organism evidence="10 11">
    <name type="scientific">Corchorus capsularis</name>
    <name type="common">Jute</name>
    <dbReference type="NCBI Taxonomy" id="210143"/>
    <lineage>
        <taxon>Eukaryota</taxon>
        <taxon>Viridiplantae</taxon>
        <taxon>Streptophyta</taxon>
        <taxon>Embryophyta</taxon>
        <taxon>Tracheophyta</taxon>
        <taxon>Spermatophyta</taxon>
        <taxon>Magnoliopsida</taxon>
        <taxon>eudicotyledons</taxon>
        <taxon>Gunneridae</taxon>
        <taxon>Pentapetalae</taxon>
        <taxon>rosids</taxon>
        <taxon>malvids</taxon>
        <taxon>Malvales</taxon>
        <taxon>Malvaceae</taxon>
        <taxon>Grewioideae</taxon>
        <taxon>Apeibeae</taxon>
        <taxon>Corchorus</taxon>
    </lineage>
</organism>
<dbReference type="InterPro" id="IPR001810">
    <property type="entry name" value="F-box_dom"/>
</dbReference>
<dbReference type="InterPro" id="IPR017451">
    <property type="entry name" value="F-box-assoc_interact_dom"/>
</dbReference>
<accession>A0A1R3KGL9</accession>
<comment type="similarity">
    <text evidence="2">Belongs to the GDPGP1 family.</text>
</comment>
<dbReference type="GO" id="GO:0006006">
    <property type="term" value="P:glucose metabolic process"/>
    <property type="evidence" value="ECO:0007669"/>
    <property type="project" value="TreeGrafter"/>
</dbReference>
<dbReference type="InterPro" id="IPR026506">
    <property type="entry name" value="GDPGP"/>
</dbReference>
<dbReference type="InterPro" id="IPR036047">
    <property type="entry name" value="F-box-like_dom_sf"/>
</dbReference>
<dbReference type="CDD" id="cd22157">
    <property type="entry name" value="F-box_AtFBW1-like"/>
    <property type="match status" value="1"/>
</dbReference>
<dbReference type="SMART" id="SM00256">
    <property type="entry name" value="FBOX"/>
    <property type="match status" value="1"/>
</dbReference>
<dbReference type="GO" id="GO:0005085">
    <property type="term" value="F:guanyl-nucleotide exchange factor activity"/>
    <property type="evidence" value="ECO:0007669"/>
    <property type="project" value="UniProtKB-KW"/>
</dbReference>
<evidence type="ECO:0000256" key="4">
    <source>
        <dbReference type="ARBA" id="ARBA00022658"/>
    </source>
</evidence>
<keyword evidence="5" id="KW-0808">Transferase</keyword>
<dbReference type="STRING" id="210143.A0A1R3KGL9"/>
<keyword evidence="6" id="KW-0548">Nucleotidyltransferase</keyword>
<comment type="subcellular location">
    <subcellularLocation>
        <location evidence="1">Cytoplasm</location>
    </subcellularLocation>
</comment>
<dbReference type="PANTHER" id="PTHR20884">
    <property type="entry name" value="GDP-D-GLUCOSE PHOSPHORYLASE 1"/>
    <property type="match status" value="1"/>
</dbReference>
<proteinExistence type="inferred from homology"/>
<dbReference type="AlphaFoldDB" id="A0A1R3KGL9"/>
<keyword evidence="4" id="KW-0344">Guanine-nucleotide releasing factor</keyword>
<dbReference type="EMBL" id="AWWV01005000">
    <property type="protein sequence ID" value="OMP06232.1"/>
    <property type="molecule type" value="Genomic_DNA"/>
</dbReference>
<dbReference type="GO" id="GO:0080048">
    <property type="term" value="F:GDP-D-glucose phosphorylase activity"/>
    <property type="evidence" value="ECO:0007669"/>
    <property type="project" value="InterPro"/>
</dbReference>
<keyword evidence="3" id="KW-0963">Cytoplasm</keyword>
<dbReference type="Pfam" id="PF07734">
    <property type="entry name" value="FBA_1"/>
    <property type="match status" value="1"/>
</dbReference>
<dbReference type="OrthoDB" id="417175at2759"/>
<keyword evidence="7" id="KW-0547">Nucleotide-binding</keyword>
<gene>
    <name evidence="10" type="ORF">CCACVL1_01663</name>
</gene>
<dbReference type="Proteomes" id="UP000188268">
    <property type="component" value="Unassembled WGS sequence"/>
</dbReference>
<dbReference type="InterPro" id="IPR058866">
    <property type="entry name" value="GDPGP1_N"/>
</dbReference>
<dbReference type="InterPro" id="IPR006527">
    <property type="entry name" value="F-box-assoc_dom_typ1"/>
</dbReference>
<evidence type="ECO:0000313" key="10">
    <source>
        <dbReference type="EMBL" id="OMP06232.1"/>
    </source>
</evidence>
<evidence type="ECO:0000256" key="5">
    <source>
        <dbReference type="ARBA" id="ARBA00022679"/>
    </source>
</evidence>
<dbReference type="PROSITE" id="PS50181">
    <property type="entry name" value="FBOX"/>
    <property type="match status" value="1"/>
</dbReference>
<dbReference type="InterPro" id="IPR058865">
    <property type="entry name" value="GDPGP1_C"/>
</dbReference>
<dbReference type="Gene3D" id="1.20.1280.50">
    <property type="match status" value="1"/>
</dbReference>
<dbReference type="PANTHER" id="PTHR20884:SF9">
    <property type="entry name" value="OS12G0612100 PROTEIN"/>
    <property type="match status" value="1"/>
</dbReference>
<dbReference type="Gramene" id="OMP06232">
    <property type="protein sequence ID" value="OMP06232"/>
    <property type="gene ID" value="CCACVL1_01663"/>
</dbReference>
<dbReference type="SUPFAM" id="SSF81383">
    <property type="entry name" value="F-box domain"/>
    <property type="match status" value="1"/>
</dbReference>
<keyword evidence="8" id="KW-0378">Hydrolase</keyword>
<reference evidence="10 11" key="1">
    <citation type="submission" date="2013-09" db="EMBL/GenBank/DDBJ databases">
        <title>Corchorus capsularis genome sequencing.</title>
        <authorList>
            <person name="Alam M."/>
            <person name="Haque M.S."/>
            <person name="Islam M.S."/>
            <person name="Emdad E.M."/>
            <person name="Islam M.M."/>
            <person name="Ahmed B."/>
            <person name="Halim A."/>
            <person name="Hossen Q.M.M."/>
            <person name="Hossain M.Z."/>
            <person name="Ahmed R."/>
            <person name="Khan M.M."/>
            <person name="Islam R."/>
            <person name="Rashid M.M."/>
            <person name="Khan S.A."/>
            <person name="Rahman M.S."/>
            <person name="Alam M."/>
        </authorList>
    </citation>
    <scope>NUCLEOTIDE SEQUENCE [LARGE SCALE GENOMIC DNA]</scope>
    <source>
        <strain evidence="11">cv. CVL-1</strain>
        <tissue evidence="10">Whole seedling</tissue>
    </source>
</reference>
<dbReference type="GO" id="GO:0005737">
    <property type="term" value="C:cytoplasm"/>
    <property type="evidence" value="ECO:0007669"/>
    <property type="project" value="UniProtKB-SubCell"/>
</dbReference>
<sequence length="894" mass="100799">MSDFFNLPKDLFPEILVRLPIQDVVKSTAVCKSWNSLIKTPAFISKTISFNNSTNTHLLLFRLCTVPQPQPRNSRSDVLLEHFSLRFDNKDVDEYKQLQFPSQEPGFGSFRDSFEIAGSINGLVCLVDNLDSPGYNKNYILLNPIIKKLVRVPEYGVTYSSHGPHLACSGFGFDSKTNDYKLLRFVELQDRHFKPRGPEPEVEVEIYSLNANCWRSITHIAPKYRLILKMATKYANCFVNGALHMLVRDKDRNLILAFDVSEEVFREIALPECLSNDPEKLEWTDLLKYGQSIAAMTYGGGIHLWVMKEYGVALSWTNVFAEVANMVPGRVLFVRNEEEVFVTLRNEEELSVSSRDGWVISFNIQSGQIESLNIQSVDYLTGYPVIDGYVESLVLLDNGNAIWDVNVCDEDSEDDAMSVYGDLIEEGLEYANKHGYVFNVLISLDCVLGLFNFAVKTLEERRGSAGPVRAGFANSKTALRREICAKIRRGKECMPAFPKFLIASPSFHGGRGALPSAGGHPADLTFLAGDSGIPAKNGKFEQLVHSHSILQGMNIPIYCFGSQSLEEDTSFEGHPCITEEESLLDAVLLSQWEDRMRKGCFRYDVTTSEIKVIPGRMKFISQLNEGETNHLSKLEGNMLPEQNPSVFDCVKHTEELLFCIASCKKAISELVTLASLPDNAILVIINVNPVEYGHVFLVPRTSNTHHQFLDARSVEIVTRVAAEINNCSFRVFYNCSKPHSSDVYFQACYFPDPLPVEFRPVDTFFSGGRTAIRICSIIDYPIKTISFHTTCDLKIMAMGISEICSHLNEKNIQYNLMISDSGKTIFLFLQRSHAASHALSTWECGGYFLFRYRYEFDQVTEDALLKRLRSFSLEEADFEAVKRLCCSVASKFDI</sequence>
<dbReference type="NCBIfam" id="TIGR01640">
    <property type="entry name" value="F_box_assoc_1"/>
    <property type="match status" value="1"/>
</dbReference>
<dbReference type="Pfam" id="PF26216">
    <property type="entry name" value="GDPGP1_C"/>
    <property type="match status" value="1"/>
</dbReference>
<evidence type="ECO:0000256" key="2">
    <source>
        <dbReference type="ARBA" id="ARBA00006451"/>
    </source>
</evidence>
<evidence type="ECO:0000256" key="6">
    <source>
        <dbReference type="ARBA" id="ARBA00022695"/>
    </source>
</evidence>